<protein>
    <submittedName>
        <fullName evidence="1">Uncharacterized protein</fullName>
    </submittedName>
</protein>
<gene>
    <name evidence="1" type="ORF">DK427_09690</name>
</gene>
<name>A0A2U8VQE6_9HYPH</name>
<accession>A0A2U8VQE6</accession>
<dbReference type="AlphaFoldDB" id="A0A2U8VQE6"/>
<dbReference type="KEGG" id="meti:DK427_09690"/>
<dbReference type="OrthoDB" id="7993567at2"/>
<proteinExistence type="predicted"/>
<organism evidence="1 2">
    <name type="scientific">Methylobacterium radiodurans</name>
    <dbReference type="NCBI Taxonomy" id="2202828"/>
    <lineage>
        <taxon>Bacteria</taxon>
        <taxon>Pseudomonadati</taxon>
        <taxon>Pseudomonadota</taxon>
        <taxon>Alphaproteobacteria</taxon>
        <taxon>Hyphomicrobiales</taxon>
        <taxon>Methylobacteriaceae</taxon>
        <taxon>Methylobacterium</taxon>
    </lineage>
</organism>
<evidence type="ECO:0000313" key="2">
    <source>
        <dbReference type="Proteomes" id="UP000246058"/>
    </source>
</evidence>
<sequence>MPAADDAPPLLVIRGGDRPVRALEVSLGDDAVRLALPPPVEGAIVIALDPDVPEADRLGQLLRDPAAAVFLL</sequence>
<keyword evidence="2" id="KW-1185">Reference proteome</keyword>
<evidence type="ECO:0000313" key="1">
    <source>
        <dbReference type="EMBL" id="AWN35969.1"/>
    </source>
</evidence>
<dbReference type="EMBL" id="CP029551">
    <property type="protein sequence ID" value="AWN35969.1"/>
    <property type="molecule type" value="Genomic_DNA"/>
</dbReference>
<reference evidence="1 2" key="1">
    <citation type="submission" date="2018-05" db="EMBL/GenBank/DDBJ databases">
        <title>Complete Genome Sequence of Methylobacterium sp. 17Sr1-43.</title>
        <authorList>
            <person name="Srinivasan S."/>
        </authorList>
    </citation>
    <scope>NUCLEOTIDE SEQUENCE [LARGE SCALE GENOMIC DNA]</scope>
    <source>
        <strain evidence="1 2">17Sr1-43</strain>
    </source>
</reference>
<dbReference type="Proteomes" id="UP000246058">
    <property type="component" value="Chromosome"/>
</dbReference>